<feature type="compositionally biased region" description="Basic and acidic residues" evidence="1">
    <location>
        <begin position="54"/>
        <end position="70"/>
    </location>
</feature>
<proteinExistence type="predicted"/>
<evidence type="ECO:0000313" key="2">
    <source>
        <dbReference type="EMBL" id="MCD7461623.1"/>
    </source>
</evidence>
<organism evidence="2 3">
    <name type="scientific">Datura stramonium</name>
    <name type="common">Jimsonweed</name>
    <name type="synonym">Common thornapple</name>
    <dbReference type="NCBI Taxonomy" id="4076"/>
    <lineage>
        <taxon>Eukaryota</taxon>
        <taxon>Viridiplantae</taxon>
        <taxon>Streptophyta</taxon>
        <taxon>Embryophyta</taxon>
        <taxon>Tracheophyta</taxon>
        <taxon>Spermatophyta</taxon>
        <taxon>Magnoliopsida</taxon>
        <taxon>eudicotyledons</taxon>
        <taxon>Gunneridae</taxon>
        <taxon>Pentapetalae</taxon>
        <taxon>asterids</taxon>
        <taxon>lamiids</taxon>
        <taxon>Solanales</taxon>
        <taxon>Solanaceae</taxon>
        <taxon>Solanoideae</taxon>
        <taxon>Datureae</taxon>
        <taxon>Datura</taxon>
    </lineage>
</organism>
<reference evidence="2 3" key="1">
    <citation type="journal article" date="2021" name="BMC Genomics">
        <title>Datura genome reveals duplications of psychoactive alkaloid biosynthetic genes and high mutation rate following tissue culture.</title>
        <authorList>
            <person name="Rajewski A."/>
            <person name="Carter-House D."/>
            <person name="Stajich J."/>
            <person name="Litt A."/>
        </authorList>
    </citation>
    <scope>NUCLEOTIDE SEQUENCE [LARGE SCALE GENOMIC DNA]</scope>
    <source>
        <strain evidence="2">AR-01</strain>
    </source>
</reference>
<dbReference type="Proteomes" id="UP000823775">
    <property type="component" value="Unassembled WGS sequence"/>
</dbReference>
<accession>A0ABS8SS20</accession>
<gene>
    <name evidence="2" type="ORF">HAX54_046685</name>
</gene>
<protein>
    <submittedName>
        <fullName evidence="2">Uncharacterized protein</fullName>
    </submittedName>
</protein>
<sequence length="114" mass="12731">MGKKGMQLLLVDVGGFRRLCDGGLYLPVRRENGDGGLEGGLVMATRGWFKGRGRRLEDEEERGGGRRAVVDEEGDREEVGGMQTFAENMEVMRWFFWPVLMVVSGWTGARGKGY</sequence>
<evidence type="ECO:0000313" key="3">
    <source>
        <dbReference type="Proteomes" id="UP000823775"/>
    </source>
</evidence>
<name>A0ABS8SS20_DATST</name>
<comment type="caution">
    <text evidence="2">The sequence shown here is derived from an EMBL/GenBank/DDBJ whole genome shotgun (WGS) entry which is preliminary data.</text>
</comment>
<evidence type="ECO:0000256" key="1">
    <source>
        <dbReference type="SAM" id="MobiDB-lite"/>
    </source>
</evidence>
<keyword evidence="3" id="KW-1185">Reference proteome</keyword>
<dbReference type="EMBL" id="JACEIK010000740">
    <property type="protein sequence ID" value="MCD7461623.1"/>
    <property type="molecule type" value="Genomic_DNA"/>
</dbReference>
<feature type="region of interest" description="Disordered" evidence="1">
    <location>
        <begin position="54"/>
        <end position="73"/>
    </location>
</feature>